<organism evidence="1 2">
    <name type="scientific">Populus trichocarpa</name>
    <name type="common">Western balsam poplar</name>
    <name type="synonym">Populus balsamifera subsp. trichocarpa</name>
    <dbReference type="NCBI Taxonomy" id="3694"/>
    <lineage>
        <taxon>Eukaryota</taxon>
        <taxon>Viridiplantae</taxon>
        <taxon>Streptophyta</taxon>
        <taxon>Embryophyta</taxon>
        <taxon>Tracheophyta</taxon>
        <taxon>Spermatophyta</taxon>
        <taxon>Magnoliopsida</taxon>
        <taxon>eudicotyledons</taxon>
        <taxon>Gunneridae</taxon>
        <taxon>Pentapetalae</taxon>
        <taxon>rosids</taxon>
        <taxon>fabids</taxon>
        <taxon>Malpighiales</taxon>
        <taxon>Salicaceae</taxon>
        <taxon>Saliceae</taxon>
        <taxon>Populus</taxon>
    </lineage>
</organism>
<reference evidence="1 2" key="1">
    <citation type="journal article" date="2006" name="Science">
        <title>The genome of black cottonwood, Populus trichocarpa (Torr. &amp; Gray).</title>
        <authorList>
            <person name="Tuskan G.A."/>
            <person name="Difazio S."/>
            <person name="Jansson S."/>
            <person name="Bohlmann J."/>
            <person name="Grigoriev I."/>
            <person name="Hellsten U."/>
            <person name="Putnam N."/>
            <person name="Ralph S."/>
            <person name="Rombauts S."/>
            <person name="Salamov A."/>
            <person name="Schein J."/>
            <person name="Sterck L."/>
            <person name="Aerts A."/>
            <person name="Bhalerao R.R."/>
            <person name="Bhalerao R.P."/>
            <person name="Blaudez D."/>
            <person name="Boerjan W."/>
            <person name="Brun A."/>
            <person name="Brunner A."/>
            <person name="Busov V."/>
            <person name="Campbell M."/>
            <person name="Carlson J."/>
            <person name="Chalot M."/>
            <person name="Chapman J."/>
            <person name="Chen G.L."/>
            <person name="Cooper D."/>
            <person name="Coutinho P.M."/>
            <person name="Couturier J."/>
            <person name="Covert S."/>
            <person name="Cronk Q."/>
            <person name="Cunningham R."/>
            <person name="Davis J."/>
            <person name="Degroeve S."/>
            <person name="Dejardin A."/>
            <person name="Depamphilis C."/>
            <person name="Detter J."/>
            <person name="Dirks B."/>
            <person name="Dubchak I."/>
            <person name="Duplessis S."/>
            <person name="Ehlting J."/>
            <person name="Ellis B."/>
            <person name="Gendler K."/>
            <person name="Goodstein D."/>
            <person name="Gribskov M."/>
            <person name="Grimwood J."/>
            <person name="Groover A."/>
            <person name="Gunter L."/>
            <person name="Hamberger B."/>
            <person name="Heinze B."/>
            <person name="Helariutta Y."/>
            <person name="Henrissat B."/>
            <person name="Holligan D."/>
            <person name="Holt R."/>
            <person name="Huang W."/>
            <person name="Islam-Faridi N."/>
            <person name="Jones S."/>
            <person name="Jones-Rhoades M."/>
            <person name="Jorgensen R."/>
            <person name="Joshi C."/>
            <person name="Kangasjarvi J."/>
            <person name="Karlsson J."/>
            <person name="Kelleher C."/>
            <person name="Kirkpatrick R."/>
            <person name="Kirst M."/>
            <person name="Kohler A."/>
            <person name="Kalluri U."/>
            <person name="Larimer F."/>
            <person name="Leebens-Mack J."/>
            <person name="Leple J.C."/>
            <person name="Locascio P."/>
            <person name="Lou Y."/>
            <person name="Lucas S."/>
            <person name="Martin F."/>
            <person name="Montanini B."/>
            <person name="Napoli C."/>
            <person name="Nelson D.R."/>
            <person name="Nelson C."/>
            <person name="Nieminen K."/>
            <person name="Nilsson O."/>
            <person name="Pereda V."/>
            <person name="Peter G."/>
            <person name="Philippe R."/>
            <person name="Pilate G."/>
            <person name="Poliakov A."/>
            <person name="Razumovskaya J."/>
            <person name="Richardson P."/>
            <person name="Rinaldi C."/>
            <person name="Ritland K."/>
            <person name="Rouze P."/>
            <person name="Ryaboy D."/>
            <person name="Schmutz J."/>
            <person name="Schrader J."/>
            <person name="Segerman B."/>
            <person name="Shin H."/>
            <person name="Siddiqui A."/>
            <person name="Sterky F."/>
            <person name="Terry A."/>
            <person name="Tsai C.J."/>
            <person name="Uberbacher E."/>
            <person name="Unneberg P."/>
            <person name="Vahala J."/>
            <person name="Wall K."/>
            <person name="Wessler S."/>
            <person name="Yang G."/>
            <person name="Yin T."/>
            <person name="Douglas C."/>
            <person name="Marra M."/>
            <person name="Sandberg G."/>
            <person name="Van de Peer Y."/>
            <person name="Rokhsar D."/>
        </authorList>
    </citation>
    <scope>NUCLEOTIDE SEQUENCE [LARGE SCALE GENOMIC DNA]</scope>
    <source>
        <strain evidence="2">cv. Nisqually</strain>
    </source>
</reference>
<dbReference type="Proteomes" id="UP000006729">
    <property type="component" value="Chromosome 16"/>
</dbReference>
<sequence length="71" mass="8589">MRLRSFEEGDLVLAIRRPIIMSKHMGNKFFSKWDGPYVVQEVYTNRAYKIVNENGLRIRPINDKFFERYYA</sequence>
<accession>A0ACC0RTU2</accession>
<comment type="caution">
    <text evidence="1">The sequence shown here is derived from an EMBL/GenBank/DDBJ whole genome shotgun (WGS) entry which is preliminary data.</text>
</comment>
<proteinExistence type="predicted"/>
<keyword evidence="2" id="KW-1185">Reference proteome</keyword>
<evidence type="ECO:0000313" key="1">
    <source>
        <dbReference type="EMBL" id="KAI9380494.1"/>
    </source>
</evidence>
<name>A0ACC0RTU2_POPTR</name>
<evidence type="ECO:0000313" key="2">
    <source>
        <dbReference type="Proteomes" id="UP000006729"/>
    </source>
</evidence>
<gene>
    <name evidence="1" type="ORF">POPTR_016G098775v4</name>
</gene>
<dbReference type="EMBL" id="CM009305">
    <property type="protein sequence ID" value="KAI9380494.1"/>
    <property type="molecule type" value="Genomic_DNA"/>
</dbReference>
<protein>
    <submittedName>
        <fullName evidence="1">Uncharacterized protein</fullName>
    </submittedName>
</protein>